<dbReference type="KEGG" id="dau:Daud_0673"/>
<name>B1I2H1_DESAP</name>
<dbReference type="Proteomes" id="UP000008544">
    <property type="component" value="Chromosome"/>
</dbReference>
<reference evidence="3" key="1">
    <citation type="submission" date="2007-10" db="EMBL/GenBank/DDBJ databases">
        <title>Complete sequence of chromosome of Desulforudis audaxviator MP104C.</title>
        <authorList>
            <person name="Copeland A."/>
            <person name="Lucas S."/>
            <person name="Lapidus A."/>
            <person name="Barry K."/>
            <person name="Glavina del Rio T."/>
            <person name="Dalin E."/>
            <person name="Tice H."/>
            <person name="Bruce D."/>
            <person name="Pitluck S."/>
            <person name="Lowry S.R."/>
            <person name="Larimer F."/>
            <person name="Land M.L."/>
            <person name="Hauser L."/>
            <person name="Kyrpides N."/>
            <person name="Ivanova N.N."/>
            <person name="Richardson P."/>
        </authorList>
    </citation>
    <scope>NUCLEOTIDE SEQUENCE [LARGE SCALE GENOMIC DNA]</scope>
    <source>
        <strain evidence="3">MP104C</strain>
    </source>
</reference>
<evidence type="ECO:0000313" key="3">
    <source>
        <dbReference type="Proteomes" id="UP000008544"/>
    </source>
</evidence>
<keyword evidence="2" id="KW-0489">Methyltransferase</keyword>
<dbReference type="PANTHER" id="PTHR43591">
    <property type="entry name" value="METHYLTRANSFERASE"/>
    <property type="match status" value="1"/>
</dbReference>
<dbReference type="SUPFAM" id="SSF53335">
    <property type="entry name" value="S-adenosyl-L-methionine-dependent methyltransferases"/>
    <property type="match status" value="1"/>
</dbReference>
<dbReference type="eggNOG" id="COG2226">
    <property type="taxonomic scope" value="Bacteria"/>
</dbReference>
<sequence>MFCTGECHMNTNRELLWRVYSQVYDIVMASFLPYQILTERVAASLSPSPGSRILDAGCGTGHLLHYLLRWRSDLEAVGIDFSTAMLNRARAKSKDSRRITWRKVNLNYPLPFSDGEFDAIACVNVLYAVDEPLFLLQELRRVLREGGRLVLVTPIYRPKMGSIFGEHVQQLKERNPKAWPVILLGQIIRLAPSLVVFVAANRSIQKDRSFHFFKEDQLYRMLLESGFRTSPLERVYGDQAWLAVGEKGTKPIL</sequence>
<dbReference type="GO" id="GO:0032259">
    <property type="term" value="P:methylation"/>
    <property type="evidence" value="ECO:0007669"/>
    <property type="project" value="UniProtKB-KW"/>
</dbReference>
<dbReference type="PANTHER" id="PTHR43591:SF110">
    <property type="entry name" value="RHODANESE DOMAIN-CONTAINING PROTEIN"/>
    <property type="match status" value="1"/>
</dbReference>
<evidence type="ECO:0000313" key="2">
    <source>
        <dbReference type="EMBL" id="ACA59207.1"/>
    </source>
</evidence>
<dbReference type="STRING" id="477974.Daud_0673"/>
<protein>
    <submittedName>
        <fullName evidence="2">Methyltransferase type 11</fullName>
    </submittedName>
</protein>
<dbReference type="AlphaFoldDB" id="B1I2H1"/>
<organism evidence="2 3">
    <name type="scientific">Desulforudis audaxviator (strain MP104C)</name>
    <dbReference type="NCBI Taxonomy" id="477974"/>
    <lineage>
        <taxon>Bacteria</taxon>
        <taxon>Bacillati</taxon>
        <taxon>Bacillota</taxon>
        <taxon>Clostridia</taxon>
        <taxon>Thermoanaerobacterales</taxon>
        <taxon>Candidatus Desulforudaceae</taxon>
        <taxon>Candidatus Desulforudis</taxon>
    </lineage>
</organism>
<reference evidence="2 3" key="2">
    <citation type="journal article" date="2008" name="Science">
        <title>Environmental genomics reveals a single-species ecosystem deep within Earth.</title>
        <authorList>
            <person name="Chivian D."/>
            <person name="Brodie E.L."/>
            <person name="Alm E.J."/>
            <person name="Culley D.E."/>
            <person name="Dehal P.S."/>
            <person name="Desantis T.Z."/>
            <person name="Gihring T.M."/>
            <person name="Lapidus A."/>
            <person name="Lin L.H."/>
            <person name="Lowry S.R."/>
            <person name="Moser D.P."/>
            <person name="Richardson P.M."/>
            <person name="Southam G."/>
            <person name="Wanger G."/>
            <person name="Pratt L.M."/>
            <person name="Andersen G.L."/>
            <person name="Hazen T.C."/>
            <person name="Brockman F.J."/>
            <person name="Arkin A.P."/>
            <person name="Onstott T.C."/>
        </authorList>
    </citation>
    <scope>NUCLEOTIDE SEQUENCE [LARGE SCALE GENOMIC DNA]</scope>
    <source>
        <strain evidence="2 3">MP104C</strain>
    </source>
</reference>
<dbReference type="CDD" id="cd02440">
    <property type="entry name" value="AdoMet_MTases"/>
    <property type="match status" value="1"/>
</dbReference>
<evidence type="ECO:0000259" key="1">
    <source>
        <dbReference type="Pfam" id="PF08241"/>
    </source>
</evidence>
<dbReference type="HOGENOM" id="CLU_1238046_0_0_9"/>
<dbReference type="Pfam" id="PF08241">
    <property type="entry name" value="Methyltransf_11"/>
    <property type="match status" value="1"/>
</dbReference>
<dbReference type="GO" id="GO:0008757">
    <property type="term" value="F:S-adenosylmethionine-dependent methyltransferase activity"/>
    <property type="evidence" value="ECO:0007669"/>
    <property type="project" value="InterPro"/>
</dbReference>
<dbReference type="InterPro" id="IPR029063">
    <property type="entry name" value="SAM-dependent_MTases_sf"/>
</dbReference>
<keyword evidence="3" id="KW-1185">Reference proteome</keyword>
<proteinExistence type="predicted"/>
<gene>
    <name evidence="2" type="ordered locus">Daud_0673</name>
</gene>
<accession>B1I2H1</accession>
<dbReference type="EMBL" id="CP000860">
    <property type="protein sequence ID" value="ACA59207.1"/>
    <property type="molecule type" value="Genomic_DNA"/>
</dbReference>
<dbReference type="Gene3D" id="3.40.50.150">
    <property type="entry name" value="Vaccinia Virus protein VP39"/>
    <property type="match status" value="1"/>
</dbReference>
<dbReference type="InterPro" id="IPR013216">
    <property type="entry name" value="Methyltransf_11"/>
</dbReference>
<feature type="domain" description="Methyltransferase type 11" evidence="1">
    <location>
        <begin position="54"/>
        <end position="151"/>
    </location>
</feature>
<keyword evidence="2" id="KW-0808">Transferase</keyword>